<evidence type="ECO:0000256" key="4">
    <source>
        <dbReference type="SAM" id="MobiDB-lite"/>
    </source>
</evidence>
<accession>A0ABT5I0J8</accession>
<sequence length="651" mass="72615">MRRFWLTSVCLLALAGAPVMAATTYTPGDFAGKPVQSAADAIKYIPNFILTGSGSGSNVLIDGERPNDLNDALTRLPMAQLERIVRIPAGTAGYEMQGHSELINIIRKPMSKPVVTITTSANIYTDGKVKPQLGFTWQKNAGGRNIEAGVNLYQNNDDGTGHGEKLTTQADGTVRHQDLDSQGENEGAEARLAWAGPVRGGRLSMEGRLRYAESGFDAVYENGVTEYEQRESDSFSQELSGQYQKDLTPQVKISLNARAKSNDTANQTDRQKPDYFSHYEEDKLTSEGNLSAQATWRYSKALSLQAGGEQRYNGFDARSQSTGSWLAEDETPGTNRTRGEEQRGSLYVSGNWRPSDVLTIDSGLAVESMAFHHRGNYQAARSYAYPKPRLSLQWKPDKTLQVRLSRAREVGYIGYGDFVAIASWQYEKPDQLLYPLDLVPYRQWTNEVSVDYRFWDKGQLALRIARNDIDDAVERVPLYTQNGSIGDIIGNVGDGENQQISTQLSLPVDAYLSNAMLRVNAAWNDSEITDPVTGMKRRISGQTPMTLSVSFNQDLPGVSWGWSVDRGWDNSAWRSKETSRSEGSPWVSLYAEYKPSPKLSVRTELQNLGARTTSYDLIRYDGLRDRTAVSYSESTRRDSEPKLYLRIRNEL</sequence>
<dbReference type="Proteomes" id="UP001214854">
    <property type="component" value="Unassembled WGS sequence"/>
</dbReference>
<evidence type="ECO:0008006" key="8">
    <source>
        <dbReference type="Google" id="ProtNLM"/>
    </source>
</evidence>
<keyword evidence="2" id="KW-0472">Membrane</keyword>
<evidence type="ECO:0000256" key="3">
    <source>
        <dbReference type="ARBA" id="ARBA00023237"/>
    </source>
</evidence>
<comment type="caution">
    <text evidence="6">The sequence shown here is derived from an EMBL/GenBank/DDBJ whole genome shotgun (WGS) entry which is preliminary data.</text>
</comment>
<dbReference type="RefSeq" id="WP_272749711.1">
    <property type="nucleotide sequence ID" value="NZ_JAQQKX010000024.1"/>
</dbReference>
<feature type="chain" id="PRO_5045997268" description="TonB-dependent receptor" evidence="5">
    <location>
        <begin position="22"/>
        <end position="651"/>
    </location>
</feature>
<evidence type="ECO:0000313" key="7">
    <source>
        <dbReference type="Proteomes" id="UP001214854"/>
    </source>
</evidence>
<dbReference type="SUPFAM" id="SSF56935">
    <property type="entry name" value="Porins"/>
    <property type="match status" value="1"/>
</dbReference>
<reference evidence="6 7" key="1">
    <citation type="submission" date="2023-01" db="EMBL/GenBank/DDBJ databases">
        <title>Novel species of the genus Asticcacaulis isolated from rivers.</title>
        <authorList>
            <person name="Lu H."/>
        </authorList>
    </citation>
    <scope>NUCLEOTIDE SEQUENCE [LARGE SCALE GENOMIC DNA]</scope>
    <source>
        <strain evidence="6 7">BYS171W</strain>
    </source>
</reference>
<evidence type="ECO:0000256" key="1">
    <source>
        <dbReference type="ARBA" id="ARBA00004442"/>
    </source>
</evidence>
<dbReference type="Gene3D" id="2.40.170.20">
    <property type="entry name" value="TonB-dependent receptor, beta-barrel domain"/>
    <property type="match status" value="1"/>
</dbReference>
<feature type="signal peptide" evidence="5">
    <location>
        <begin position="1"/>
        <end position="21"/>
    </location>
</feature>
<evidence type="ECO:0000313" key="6">
    <source>
        <dbReference type="EMBL" id="MDC7685206.1"/>
    </source>
</evidence>
<evidence type="ECO:0000256" key="2">
    <source>
        <dbReference type="ARBA" id="ARBA00023136"/>
    </source>
</evidence>
<comment type="subcellular location">
    <subcellularLocation>
        <location evidence="1">Cell outer membrane</location>
    </subcellularLocation>
</comment>
<keyword evidence="7" id="KW-1185">Reference proteome</keyword>
<name>A0ABT5I0J8_9CAUL</name>
<organism evidence="6 7">
    <name type="scientific">Asticcacaulis aquaticus</name>
    <dbReference type="NCBI Taxonomy" id="2984212"/>
    <lineage>
        <taxon>Bacteria</taxon>
        <taxon>Pseudomonadati</taxon>
        <taxon>Pseudomonadota</taxon>
        <taxon>Alphaproteobacteria</taxon>
        <taxon>Caulobacterales</taxon>
        <taxon>Caulobacteraceae</taxon>
        <taxon>Asticcacaulis</taxon>
    </lineage>
</organism>
<keyword evidence="3" id="KW-0998">Cell outer membrane</keyword>
<gene>
    <name evidence="6" type="ORF">PQU92_18135</name>
</gene>
<protein>
    <recommendedName>
        <fullName evidence="8">TonB-dependent receptor</fullName>
    </recommendedName>
</protein>
<evidence type="ECO:0000256" key="5">
    <source>
        <dbReference type="SAM" id="SignalP"/>
    </source>
</evidence>
<feature type="region of interest" description="Disordered" evidence="4">
    <location>
        <begin position="313"/>
        <end position="343"/>
    </location>
</feature>
<proteinExistence type="predicted"/>
<keyword evidence="5" id="KW-0732">Signal</keyword>
<dbReference type="EMBL" id="JAQQKX010000024">
    <property type="protein sequence ID" value="MDC7685206.1"/>
    <property type="molecule type" value="Genomic_DNA"/>
</dbReference>
<dbReference type="InterPro" id="IPR036942">
    <property type="entry name" value="Beta-barrel_TonB_sf"/>
</dbReference>